<dbReference type="PANTHER" id="PTHR19854">
    <property type="entry name" value="TRANSDUCIN BETA-LIKE 3"/>
    <property type="match status" value="1"/>
</dbReference>
<dbReference type="PROSITE" id="PS50082">
    <property type="entry name" value="WD_REPEATS_2"/>
    <property type="match status" value="1"/>
</dbReference>
<dbReference type="OrthoDB" id="7668193at2759"/>
<evidence type="ECO:0008006" key="6">
    <source>
        <dbReference type="Google" id="ProtNLM"/>
    </source>
</evidence>
<keyword evidence="5" id="KW-1185">Reference proteome</keyword>
<reference evidence="4 5" key="1">
    <citation type="submission" date="2020-11" db="EMBL/GenBank/DDBJ databases">
        <authorList>
            <person name="Wallbank WR R."/>
            <person name="Pardo Diaz C."/>
            <person name="Kozak K."/>
            <person name="Martin S."/>
            <person name="Jiggins C."/>
            <person name="Moest M."/>
            <person name="Warren A I."/>
            <person name="Generalovic N T."/>
            <person name="Byers J.R.P. K."/>
            <person name="Montejo-Kovacevich G."/>
            <person name="Yen C E."/>
        </authorList>
    </citation>
    <scope>NUCLEOTIDE SEQUENCE [LARGE SCALE GENOMIC DNA]</scope>
</reference>
<evidence type="ECO:0000256" key="3">
    <source>
        <dbReference type="PROSITE-ProRule" id="PRU00221"/>
    </source>
</evidence>
<dbReference type="Gene3D" id="2.130.10.10">
    <property type="entry name" value="YVTN repeat-like/Quinoprotein amine dehydrogenase"/>
    <property type="match status" value="2"/>
</dbReference>
<dbReference type="InterPro" id="IPR019775">
    <property type="entry name" value="WD40_repeat_CS"/>
</dbReference>
<dbReference type="InterPro" id="IPR015943">
    <property type="entry name" value="WD40/YVTN_repeat-like_dom_sf"/>
</dbReference>
<name>A0A7R8UVG3_HERIL</name>
<dbReference type="InterPro" id="IPR001680">
    <property type="entry name" value="WD40_rpt"/>
</dbReference>
<dbReference type="AlphaFoldDB" id="A0A7R8UVG3"/>
<dbReference type="OMA" id="YQRQSMQ"/>
<dbReference type="FunCoup" id="A0A7R8UVG3">
    <property type="interactions" value="1138"/>
</dbReference>
<accession>A0A7R8UVG3</accession>
<dbReference type="EMBL" id="LR899012">
    <property type="protein sequence ID" value="CAD7087844.1"/>
    <property type="molecule type" value="Genomic_DNA"/>
</dbReference>
<dbReference type="PROSITE" id="PS00678">
    <property type="entry name" value="WD_REPEATS_1"/>
    <property type="match status" value="2"/>
</dbReference>
<feature type="repeat" description="WD" evidence="3">
    <location>
        <begin position="20"/>
        <end position="53"/>
    </location>
</feature>
<evidence type="ECO:0000313" key="5">
    <source>
        <dbReference type="Proteomes" id="UP000594454"/>
    </source>
</evidence>
<dbReference type="SMART" id="SM00320">
    <property type="entry name" value="WD40"/>
    <property type="match status" value="4"/>
</dbReference>
<dbReference type="SUPFAM" id="SSF50978">
    <property type="entry name" value="WD40 repeat-like"/>
    <property type="match status" value="1"/>
</dbReference>
<dbReference type="PANTHER" id="PTHR19854:SF1">
    <property type="entry name" value="GUANINE NUCLEOTIDE-BINDING PROTEIN SUBUNIT BETA-LIKE PROTEIN 1"/>
    <property type="match status" value="1"/>
</dbReference>
<protein>
    <recommendedName>
        <fullName evidence="6">Guanine nucleotide-binding protein subunit beta-like protein 1</fullName>
    </recommendedName>
</protein>
<dbReference type="InterPro" id="IPR036322">
    <property type="entry name" value="WD40_repeat_dom_sf"/>
</dbReference>
<gene>
    <name evidence="4" type="ORF">HERILL_LOCUS10521</name>
</gene>
<evidence type="ECO:0000256" key="1">
    <source>
        <dbReference type="ARBA" id="ARBA00022574"/>
    </source>
</evidence>
<evidence type="ECO:0000256" key="2">
    <source>
        <dbReference type="ARBA" id="ARBA00022737"/>
    </source>
</evidence>
<dbReference type="Proteomes" id="UP000594454">
    <property type="component" value="Chromosome 4"/>
</dbReference>
<organism evidence="4 5">
    <name type="scientific">Hermetia illucens</name>
    <name type="common">Black soldier fly</name>
    <dbReference type="NCBI Taxonomy" id="343691"/>
    <lineage>
        <taxon>Eukaryota</taxon>
        <taxon>Metazoa</taxon>
        <taxon>Ecdysozoa</taxon>
        <taxon>Arthropoda</taxon>
        <taxon>Hexapoda</taxon>
        <taxon>Insecta</taxon>
        <taxon>Pterygota</taxon>
        <taxon>Neoptera</taxon>
        <taxon>Endopterygota</taxon>
        <taxon>Diptera</taxon>
        <taxon>Brachycera</taxon>
        <taxon>Stratiomyomorpha</taxon>
        <taxon>Stratiomyidae</taxon>
        <taxon>Hermetiinae</taxon>
        <taxon>Hermetia</taxon>
    </lineage>
</organism>
<evidence type="ECO:0000313" key="4">
    <source>
        <dbReference type="EMBL" id="CAD7087844.1"/>
    </source>
</evidence>
<dbReference type="InParanoid" id="A0A7R8UVG3"/>
<proteinExistence type="predicted"/>
<keyword evidence="2" id="KW-0677">Repeat</keyword>
<sequence>MAVLPPDPVFNIRAPDMGPVHSLCFHQDERLLAGTENGTVHLWDLQTNRSAHQLHVGSKAIISLSSTDEVLVTQEKGGITKLWALTNSGYDTRTTIITNHPAFCRNELIQDRGLVVCPKGENEVSVFSLGGGEEALKLSTTGPTQLGSVSCLKSADINGQLYIMTGYESGDLLTWDLRVCKPINQEHLADDCLMAVDYDPYTNRGVCAGPTDKIAVFAYQKPTMEISKKFDITIKNAGINCLKIRADQKVFASAGWDGRIRVFSWKSLRPLAVLTEHKQGGVMDLAYSNGKVSMWNAPIMAAAGMDCQITLWDLYN</sequence>
<dbReference type="Pfam" id="PF00400">
    <property type="entry name" value="WD40"/>
    <property type="match status" value="3"/>
</dbReference>
<keyword evidence="1 3" id="KW-0853">WD repeat</keyword>